<reference evidence="2" key="1">
    <citation type="journal article" date="2023" name="Front. Plant Sci.">
        <title>Chromosomal-level genome assembly of Melastoma candidum provides insights into trichome evolution.</title>
        <authorList>
            <person name="Zhong Y."/>
            <person name="Wu W."/>
            <person name="Sun C."/>
            <person name="Zou P."/>
            <person name="Liu Y."/>
            <person name="Dai S."/>
            <person name="Zhou R."/>
        </authorList>
    </citation>
    <scope>NUCLEOTIDE SEQUENCE [LARGE SCALE GENOMIC DNA]</scope>
</reference>
<sequence>MDESALRNVSQVGGLILEQSRPTKDFLIKSLRQAVNALSQIEPPLGLHNVQQQEASNVAQSALVSLRTAVIEHSLAKHRDKDVKLLVGIVVSEMFRIMAPEQPFDDKYLKDIFKLIVSIFKDLEDTSSPLFSKRVKILETIAQCKCCVIMLDIECHDLVYEMFNILFSVVRKNQQWSLLNGISSILTHIMNEEPNKKLRDVVLQNLLKEEKGEPSAASQLAASVIQAGSKKLQPLVCDFLLSCILKKDSRESELKVFYHDIILKLSTCSPHILLPVIPSLTHELLDDRVDVRMRAVRLFGKLFSVPEIHATENYPNVFKDFMRRFTDTSMEVRITALQGVKDFCMTNPTGSQLHEMISAMEGRLLDVDDKVRIQAVSAVCDLARVNLKLIPSTLIILTAERLRDKKVSVRKKALQQLLEVYRHYCTWCAGDSNSVMEHFEQIPCNILLLCNDQDCKEFRSQNMDVLLAEDLFPNVSPLEKAKHWTFMFSFFTPLHLKALNSVLHQKCRLQTELQNYLTLRRKNQDQLNANEKMNAVKGLFKKMSACFLEPAKAEDAYNMLDQLQDNFIFDGLATLLNEMSQSKSQSIRDGFVKEIRETDVNMDFMKVLCSKCSFSIFSLEYVHYIIDLLCTDQFQSTQFKLTSPKLLQVISCYWPSLLAGSEVKLCELLEHDAPYRDQIIEVLAKAGHHISIDPRDIYKILERICIDGSRRQSKAAVSALAALMSSSRKYLFSDLCKSLVVSLHKMMNLPTILQSLGCIGRYSPETFDDLDVEITPFIYEKILWMESLDSRPSSYDTVLCNDSSTLKIYGLKTVVNSFVGNARTLSRGNIKQLLEILLEMLQVRESALVLFSSSDDSAEIRAAAAKSVLRLSKRWDLHVSPELYRSTMFAAKDPSPFVRKKFVDKVYKLLKEHAIPHRYACAFVLATSDCLKDLQMNAFKYMAEFIRDYSRKAHTLSTPSTEGESVTQLPVYIVVFLIHILAHDPDFPPEDCQDEQTFALFVSPLLFLIRDLLNPTIFDNEMDLVRDTFSYLNIIFRAIRKAEDAVDKEKTVRLHILSEVGITFTNSLIRGSTHLRAPGMILLPSSTYKVATASPVIDREFVKAIVKQFLVNSSEAAWTRPKQGDAIVGRSEPTEQKRFKYVLCDKVNTLPRLTSGLLKEGTGDIILKCKRKPDASSADPADLPTRGLLALEQENSAGEQKLGKEQVNSSCGSVDNGASLTGLQSKKLKKDISTVTSKISSRAGNSSITIEPKARAGAKRGDLKAWIKGKN</sequence>
<proteinExistence type="predicted"/>
<comment type="caution">
    <text evidence="1">The sequence shown here is derived from an EMBL/GenBank/DDBJ whole genome shotgun (WGS) entry which is preliminary data.</text>
</comment>
<protein>
    <submittedName>
        <fullName evidence="1">Uncharacterized protein</fullName>
    </submittedName>
</protein>
<dbReference type="Proteomes" id="UP001057402">
    <property type="component" value="Chromosome 10"/>
</dbReference>
<gene>
    <name evidence="1" type="ORF">MLD38_034022</name>
</gene>
<dbReference type="EMBL" id="CM042889">
    <property type="protein sequence ID" value="KAI4320553.1"/>
    <property type="molecule type" value="Genomic_DNA"/>
</dbReference>
<accession>A0ACB9M986</accession>
<keyword evidence="2" id="KW-1185">Reference proteome</keyword>
<organism evidence="1 2">
    <name type="scientific">Melastoma candidum</name>
    <dbReference type="NCBI Taxonomy" id="119954"/>
    <lineage>
        <taxon>Eukaryota</taxon>
        <taxon>Viridiplantae</taxon>
        <taxon>Streptophyta</taxon>
        <taxon>Embryophyta</taxon>
        <taxon>Tracheophyta</taxon>
        <taxon>Spermatophyta</taxon>
        <taxon>Magnoliopsida</taxon>
        <taxon>eudicotyledons</taxon>
        <taxon>Gunneridae</taxon>
        <taxon>Pentapetalae</taxon>
        <taxon>rosids</taxon>
        <taxon>malvids</taxon>
        <taxon>Myrtales</taxon>
        <taxon>Melastomataceae</taxon>
        <taxon>Melastomatoideae</taxon>
        <taxon>Melastomateae</taxon>
        <taxon>Melastoma</taxon>
    </lineage>
</organism>
<evidence type="ECO:0000313" key="2">
    <source>
        <dbReference type="Proteomes" id="UP001057402"/>
    </source>
</evidence>
<name>A0ACB9M986_9MYRT</name>
<evidence type="ECO:0000313" key="1">
    <source>
        <dbReference type="EMBL" id="KAI4320553.1"/>
    </source>
</evidence>